<dbReference type="AlphaFoldDB" id="A0A843U4A4"/>
<gene>
    <name evidence="2" type="ORF">Taro_009200</name>
</gene>
<feature type="compositionally biased region" description="Polar residues" evidence="1">
    <location>
        <begin position="42"/>
        <end position="51"/>
    </location>
</feature>
<protein>
    <submittedName>
        <fullName evidence="2">Uncharacterized protein</fullName>
    </submittedName>
</protein>
<sequence>MRIDSLYTSTTGRRTNTLCTSITDGEWIYTSSIGASRKLMPSSDSRPSITPSIPGRKYLRDERNDSNSSVVGKNSAVEYTWNNFRSRATIFIPIDHSAYALVMEHFNHPFRLELCSMEQSLAPTTCSCYRQMPSEWTYSCQACKLLPPRRLRPDVRAHPPSCPSRPPPDFLPVSAYSDGCYDCDAYGGNDTDFSYHCGNYGLDFHPLCISVPASVKHQGHPHTHTLSYPSCRSTPWASPATCAAAKGPSAERERERGRYAGHQQWVGVQVCDVYCVLAAMVLPLTCSWRPLMWTSSVHELGGECCGRLVGELLLEFWWSTGVRGAAVVRVVAANQAGNDELESGVRGAFLEFQRDSRFFESSIAFLRTKLPI</sequence>
<evidence type="ECO:0000313" key="2">
    <source>
        <dbReference type="EMBL" id="MQL76800.1"/>
    </source>
</evidence>
<dbReference type="PANTHER" id="PTHR46288:SF80">
    <property type="entry name" value="CYSTEINE_HISTIDINE-RICH C1 DOMAIN FAMILY PROTEIN"/>
    <property type="match status" value="1"/>
</dbReference>
<proteinExistence type="predicted"/>
<reference evidence="2" key="1">
    <citation type="submission" date="2017-07" db="EMBL/GenBank/DDBJ databases">
        <title>Taro Niue Genome Assembly and Annotation.</title>
        <authorList>
            <person name="Atibalentja N."/>
            <person name="Keating K."/>
            <person name="Fields C.J."/>
        </authorList>
    </citation>
    <scope>NUCLEOTIDE SEQUENCE</scope>
    <source>
        <strain evidence="2">Niue_2</strain>
        <tissue evidence="2">Leaf</tissue>
    </source>
</reference>
<dbReference type="PANTHER" id="PTHR46288">
    <property type="entry name" value="PHORBOL-ESTER/DAG-TYPE DOMAIN-CONTAINING PROTEIN"/>
    <property type="match status" value="1"/>
</dbReference>
<evidence type="ECO:0000313" key="3">
    <source>
        <dbReference type="Proteomes" id="UP000652761"/>
    </source>
</evidence>
<name>A0A843U4A4_COLES</name>
<dbReference type="EMBL" id="NMUH01000318">
    <property type="protein sequence ID" value="MQL76800.1"/>
    <property type="molecule type" value="Genomic_DNA"/>
</dbReference>
<feature type="region of interest" description="Disordered" evidence="1">
    <location>
        <begin position="39"/>
        <end position="70"/>
    </location>
</feature>
<accession>A0A843U4A4</accession>
<dbReference type="Proteomes" id="UP000652761">
    <property type="component" value="Unassembled WGS sequence"/>
</dbReference>
<comment type="caution">
    <text evidence="2">The sequence shown here is derived from an EMBL/GenBank/DDBJ whole genome shotgun (WGS) entry which is preliminary data.</text>
</comment>
<organism evidence="2 3">
    <name type="scientific">Colocasia esculenta</name>
    <name type="common">Wild taro</name>
    <name type="synonym">Arum esculentum</name>
    <dbReference type="NCBI Taxonomy" id="4460"/>
    <lineage>
        <taxon>Eukaryota</taxon>
        <taxon>Viridiplantae</taxon>
        <taxon>Streptophyta</taxon>
        <taxon>Embryophyta</taxon>
        <taxon>Tracheophyta</taxon>
        <taxon>Spermatophyta</taxon>
        <taxon>Magnoliopsida</taxon>
        <taxon>Liliopsida</taxon>
        <taxon>Araceae</taxon>
        <taxon>Aroideae</taxon>
        <taxon>Colocasieae</taxon>
        <taxon>Colocasia</taxon>
    </lineage>
</organism>
<evidence type="ECO:0000256" key="1">
    <source>
        <dbReference type="SAM" id="MobiDB-lite"/>
    </source>
</evidence>
<keyword evidence="3" id="KW-1185">Reference proteome</keyword>